<protein>
    <submittedName>
        <fullName evidence="2">CTD-binding SR-like protein rA9, isoform CRA_b</fullName>
    </submittedName>
</protein>
<accession>A6HXS1</accession>
<dbReference type="Proteomes" id="UP000234681">
    <property type="component" value="Chromosome 1"/>
</dbReference>
<evidence type="ECO:0000313" key="2">
    <source>
        <dbReference type="EMBL" id="EDM12002.1"/>
    </source>
</evidence>
<dbReference type="AlphaFoldDB" id="A6HXS1"/>
<dbReference type="PANTHER" id="PTHR12618:SF20">
    <property type="entry name" value="PHD AND RING FINGER DOMAIN-CONTAINING PROTEIN 1"/>
    <property type="match status" value="1"/>
</dbReference>
<dbReference type="EMBL" id="CH473953">
    <property type="protein sequence ID" value="EDM12002.1"/>
    <property type="molecule type" value="Genomic_DNA"/>
</dbReference>
<dbReference type="PANTHER" id="PTHR12618">
    <property type="entry name" value="PHD AND RING FINGER DOMAIN-CONTAINING PROTEIN 1"/>
    <property type="match status" value="1"/>
</dbReference>
<evidence type="ECO:0000313" key="3">
    <source>
        <dbReference type="Proteomes" id="UP000234681"/>
    </source>
</evidence>
<proteinExistence type="predicted"/>
<reference evidence="3" key="1">
    <citation type="submission" date="2005-09" db="EMBL/GenBank/DDBJ databases">
        <authorList>
            <person name="Mural R.J."/>
            <person name="Li P.W."/>
            <person name="Adams M.D."/>
            <person name="Amanatides P.G."/>
            <person name="Baden-Tillson H."/>
            <person name="Barnstead M."/>
            <person name="Chin S.H."/>
            <person name="Dew I."/>
            <person name="Evans C.A."/>
            <person name="Ferriera S."/>
            <person name="Flanigan M."/>
            <person name="Fosler C."/>
            <person name="Glodek A."/>
            <person name="Gu Z."/>
            <person name="Holt R.A."/>
            <person name="Jennings D."/>
            <person name="Kraft C.L."/>
            <person name="Lu F."/>
            <person name="Nguyen T."/>
            <person name="Nusskern D.R."/>
            <person name="Pfannkoch C.M."/>
            <person name="Sitter C."/>
            <person name="Sutton G.G."/>
            <person name="Venter J.C."/>
            <person name="Wang Z."/>
            <person name="Woodage T."/>
            <person name="Zheng X.H."/>
            <person name="Zhong F."/>
        </authorList>
    </citation>
    <scope>NUCLEOTIDE SEQUENCE [LARGE SCALE GENOMIC DNA]</scope>
    <source>
        <strain>BN</strain>
        <strain evidence="3">Sprague-Dawley</strain>
    </source>
</reference>
<gene>
    <name evidence="2" type="primary">LOC245925</name>
    <name evidence="2" type="ORF">rCG_47518</name>
</gene>
<sequence length="143" mass="15122">MPSVYKPVDPSLGLMRADIGAASLSLFGDPYALDPFDSNGEQSADPPSPLSAKRRVLSRSALQSHQPVARPVAMGLARRQLPAVAPEPSVEEAPVPDLLGSILCGQSLLMMSSADVVIHRDGSLSAKRAGEHHGLPFLMDVEM</sequence>
<name>A6HXS1_RAT</name>
<evidence type="ECO:0000256" key="1">
    <source>
        <dbReference type="SAM" id="MobiDB-lite"/>
    </source>
</evidence>
<organism evidence="2 3">
    <name type="scientific">Rattus norvegicus</name>
    <name type="common">Rat</name>
    <dbReference type="NCBI Taxonomy" id="10116"/>
    <lineage>
        <taxon>Eukaryota</taxon>
        <taxon>Metazoa</taxon>
        <taxon>Chordata</taxon>
        <taxon>Craniata</taxon>
        <taxon>Vertebrata</taxon>
        <taxon>Euteleostomi</taxon>
        <taxon>Mammalia</taxon>
        <taxon>Eutheria</taxon>
        <taxon>Euarchontoglires</taxon>
        <taxon>Glires</taxon>
        <taxon>Rodentia</taxon>
        <taxon>Myomorpha</taxon>
        <taxon>Muroidea</taxon>
        <taxon>Muridae</taxon>
        <taxon>Murinae</taxon>
        <taxon>Rattus</taxon>
    </lineage>
</organism>
<dbReference type="InterPro" id="IPR047157">
    <property type="entry name" value="PHRF1/Atg35"/>
</dbReference>
<feature type="region of interest" description="Disordered" evidence="1">
    <location>
        <begin position="35"/>
        <end position="69"/>
    </location>
</feature>